<dbReference type="FunFam" id="3.30.499.10:FF:000004">
    <property type="entry name" value="Aconitate hydratase, mitochondrial"/>
    <property type="match status" value="1"/>
</dbReference>
<dbReference type="GO" id="GO:0005739">
    <property type="term" value="C:mitochondrion"/>
    <property type="evidence" value="ECO:0007669"/>
    <property type="project" value="UniProtKB-SubCell"/>
</dbReference>
<dbReference type="InterPro" id="IPR050926">
    <property type="entry name" value="Aconitase/IPM_isomerase"/>
</dbReference>
<dbReference type="Pfam" id="PF00330">
    <property type="entry name" value="Aconitase"/>
    <property type="match status" value="1"/>
</dbReference>
<dbReference type="SUPFAM" id="SSF53732">
    <property type="entry name" value="Aconitase iron-sulfur domain"/>
    <property type="match status" value="1"/>
</dbReference>
<dbReference type="EMBL" id="GG663748">
    <property type="protein sequence ID" value="EEH52362.1"/>
    <property type="molecule type" value="Genomic_DNA"/>
</dbReference>
<dbReference type="GO" id="GO:0006099">
    <property type="term" value="P:tricarboxylic acid cycle"/>
    <property type="evidence" value="ECO:0007669"/>
    <property type="project" value="UniProtKB-KW"/>
</dbReference>
<keyword evidence="17" id="KW-0560">Oxidoreductase</keyword>
<keyword evidence="9" id="KW-0408">Iron</keyword>
<reference evidence="17 18" key="1">
    <citation type="journal article" date="2009" name="Science">
        <title>Green evolution and dynamic adaptations revealed by genomes of the marine picoeukaryotes Micromonas.</title>
        <authorList>
            <person name="Worden A.Z."/>
            <person name="Lee J.H."/>
            <person name="Mock T."/>
            <person name="Rouze P."/>
            <person name="Simmons M.P."/>
            <person name="Aerts A.L."/>
            <person name="Allen A.E."/>
            <person name="Cuvelier M.L."/>
            <person name="Derelle E."/>
            <person name="Everett M.V."/>
            <person name="Foulon E."/>
            <person name="Grimwood J."/>
            <person name="Gundlach H."/>
            <person name="Henrissat B."/>
            <person name="Napoli C."/>
            <person name="McDonald S.M."/>
            <person name="Parker M.S."/>
            <person name="Rombauts S."/>
            <person name="Salamov A."/>
            <person name="Von Dassow P."/>
            <person name="Badger J.H."/>
            <person name="Coutinho P.M."/>
            <person name="Demir E."/>
            <person name="Dubchak I."/>
            <person name="Gentemann C."/>
            <person name="Eikrem W."/>
            <person name="Gready J.E."/>
            <person name="John U."/>
            <person name="Lanier W."/>
            <person name="Lindquist E.A."/>
            <person name="Lucas S."/>
            <person name="Mayer K.F."/>
            <person name="Moreau H."/>
            <person name="Not F."/>
            <person name="Otillar R."/>
            <person name="Panaud O."/>
            <person name="Pangilinan J."/>
            <person name="Paulsen I."/>
            <person name="Piegu B."/>
            <person name="Poliakov A."/>
            <person name="Robbens S."/>
            <person name="Schmutz J."/>
            <person name="Toulza E."/>
            <person name="Wyss T."/>
            <person name="Zelensky A."/>
            <person name="Zhou K."/>
            <person name="Armbrust E.V."/>
            <person name="Bhattacharya D."/>
            <person name="Goodenough U.W."/>
            <person name="Van de Peer Y."/>
            <person name="Grigoriev I.V."/>
        </authorList>
    </citation>
    <scope>NUCLEOTIDE SEQUENCE [LARGE SCALE GENOMIC DNA]</scope>
    <source>
        <strain evidence="17 18">CCMP1545</strain>
    </source>
</reference>
<dbReference type="Gene3D" id="3.20.19.10">
    <property type="entry name" value="Aconitase, domain 4"/>
    <property type="match status" value="1"/>
</dbReference>
<dbReference type="RefSeq" id="XP_003063226.1">
    <property type="nucleotide sequence ID" value="XM_003063180.1"/>
</dbReference>
<dbReference type="NCBIfam" id="TIGR01340">
    <property type="entry name" value="aconitase_mito"/>
    <property type="match status" value="1"/>
</dbReference>
<dbReference type="InterPro" id="IPR001030">
    <property type="entry name" value="Acoase/IPM_deHydtase_lsu_aba"/>
</dbReference>
<dbReference type="Gene3D" id="3.30.499.10">
    <property type="entry name" value="Aconitase, domain 3"/>
    <property type="match status" value="2"/>
</dbReference>
<dbReference type="InterPro" id="IPR004436">
    <property type="entry name" value="Isocitrate_DH_NADP_mono"/>
</dbReference>
<dbReference type="SUPFAM" id="SSF53659">
    <property type="entry name" value="Isocitrate/Isopropylmalate dehydrogenase-like"/>
    <property type="match status" value="1"/>
</dbReference>
<keyword evidence="8" id="KW-0809">Transit peptide</keyword>
<dbReference type="FunFam" id="3.40.1060.10:FF:000001">
    <property type="entry name" value="Aconitate hydratase, mitochondrial"/>
    <property type="match status" value="1"/>
</dbReference>
<keyword evidence="11" id="KW-0496">Mitochondrion</keyword>
<dbReference type="KEGG" id="mpp:MICPUCDRAFT_70903"/>
<dbReference type="GeneID" id="9688876"/>
<keyword evidence="10" id="KW-0411">Iron-sulfur</keyword>
<keyword evidence="18" id="KW-1185">Reference proteome</keyword>
<dbReference type="GO" id="GO:0046872">
    <property type="term" value="F:metal ion binding"/>
    <property type="evidence" value="ECO:0007669"/>
    <property type="project" value="UniProtKB-KW"/>
</dbReference>
<dbReference type="NCBIfam" id="NF005558">
    <property type="entry name" value="PRK07229.1"/>
    <property type="match status" value="1"/>
</dbReference>
<evidence type="ECO:0000256" key="5">
    <source>
        <dbReference type="ARBA" id="ARBA00012926"/>
    </source>
</evidence>
<evidence type="ECO:0000256" key="13">
    <source>
        <dbReference type="ARBA" id="ARBA00023501"/>
    </source>
</evidence>
<dbReference type="Proteomes" id="UP000001876">
    <property type="component" value="Unassembled WGS sequence"/>
</dbReference>
<dbReference type="PRINTS" id="PR00415">
    <property type="entry name" value="ACONITASE"/>
</dbReference>
<evidence type="ECO:0000256" key="12">
    <source>
        <dbReference type="ARBA" id="ARBA00023239"/>
    </source>
</evidence>
<feature type="domain" description="Aconitase A/isopropylmalate dehydratase small subunit swivel" evidence="16">
    <location>
        <begin position="1320"/>
        <end position="1447"/>
    </location>
</feature>
<dbReference type="GO" id="GO:0051539">
    <property type="term" value="F:4 iron, 4 sulfur cluster binding"/>
    <property type="evidence" value="ECO:0007669"/>
    <property type="project" value="InterPro"/>
</dbReference>
<comment type="pathway">
    <text evidence="3">Carbohydrate metabolism; tricarboxylic acid cycle; isocitrate from oxaloacetate: step 2/2.</text>
</comment>
<dbReference type="OMA" id="EDMAKCA"/>
<dbReference type="InterPro" id="IPR006248">
    <property type="entry name" value="Aconitase_mito-like"/>
</dbReference>
<dbReference type="STRING" id="564608.C1N5W5"/>
<keyword evidence="6" id="KW-0816">Tricarboxylic acid cycle</keyword>
<comment type="catalytic activity">
    <reaction evidence="13">
        <text>citrate = D-threo-isocitrate</text>
        <dbReference type="Rhea" id="RHEA:10336"/>
        <dbReference type="ChEBI" id="CHEBI:15562"/>
        <dbReference type="ChEBI" id="CHEBI:16947"/>
        <dbReference type="EC" id="4.2.1.3"/>
    </reaction>
</comment>
<evidence type="ECO:0000259" key="16">
    <source>
        <dbReference type="Pfam" id="PF00694"/>
    </source>
</evidence>
<gene>
    <name evidence="17" type="ORF">MICPUCDRAFT_70903</name>
</gene>
<evidence type="ECO:0000256" key="1">
    <source>
        <dbReference type="ARBA" id="ARBA00001966"/>
    </source>
</evidence>
<dbReference type="FunFam" id="3.20.19.10:FF:000002">
    <property type="entry name" value="Aconitate hydratase, mitochondrial"/>
    <property type="match status" value="1"/>
</dbReference>
<dbReference type="InterPro" id="IPR000573">
    <property type="entry name" value="AconitaseA/IPMdHydase_ssu_swvl"/>
</dbReference>
<evidence type="ECO:0000256" key="10">
    <source>
        <dbReference type="ARBA" id="ARBA00023014"/>
    </source>
</evidence>
<dbReference type="SUPFAM" id="SSF52016">
    <property type="entry name" value="LeuD/IlvD-like"/>
    <property type="match status" value="1"/>
</dbReference>
<dbReference type="InterPro" id="IPR015928">
    <property type="entry name" value="Aconitase/3IPM_dehydase_swvl"/>
</dbReference>
<evidence type="ECO:0000256" key="9">
    <source>
        <dbReference type="ARBA" id="ARBA00023004"/>
    </source>
</evidence>
<dbReference type="Pfam" id="PF03971">
    <property type="entry name" value="IDH"/>
    <property type="match status" value="1"/>
</dbReference>
<dbReference type="PROSITE" id="PS00450">
    <property type="entry name" value="ACONITASE_1"/>
    <property type="match status" value="1"/>
</dbReference>
<dbReference type="EC" id="4.2.1.3" evidence="5"/>
<sequence>MTDPNGADAPGVKKSAKIWWTLTDEAPALATHAFLPVVRRFCGGVGVSVESADISLASRVLAAFPERLTPAQRKTDVLAKLGELATTERANIIKLPNVSASVPQLESCVAELKSKGYDLPKYPGKANAETMDAETLSIATRYAKVIGSAVNPVLREGNSDRRVAPPVKDFAKKNPHRLADWRADSSTRVASMSDGDFYGSEKSWTNESREPATLRVELHAKGDGGGGVIQTLKRSVVALPGEIVDVATMSAEKLAAFAEETLRQAAKDDVMVSLHLKATMMKVSDPVLFGTVVRTYFADAFEKHASALESVGANADNGLGAVLDAIKNLPDADRAEVEASIAATYASSNRPRVAMVDSDKGITNFHVPSDVIIDASMPAMIRDGGRMWNADGELEDVVCVIPDRSYAAVFAACVDDCKKRGKFDVSTMGSVSNVGLMARKAEEYGSHDKTFVIERDGVVKVFNGDDDDDVVFEHAVSEGDLWRMCQTKDEPIRDWVKLAVNRARATGAPAVFWLDPNRAHDVALTSKVRLYLADHDVADADVSIKSPVDAIDFSMTRARAGQDTISVTGNVLRDYLTDLFPIIELGTSAKMLSIVPLLRGGGLFETGAGGSAPKHVQQFTEENHLRWDSLGEYLALAVSLEDLAHKTRNPKIKTLAKGLTTATGKLLDENKSPGRKVGEPDNRAAHFYVAMWWAEAVSRALPSFKQLASDLAASEDVIVRELTECQGSSVDVGGYWLPDVDEAERAMRPSETFNALVDQIMMSALDPPGSKTVNEIYATLDENIKAVREKLGGNDVALTLAEKIVYGHLDDVRGGDAPTRGASYLKLRPDRVAMQDATAQMAILQFISSGLPKTAVPTTIHCDHLIAAETGDVEDLGNANVENKEVYDFLSSCGDKFGMGYWKPGAGIIHQTVLENYAFPGGLMIGTDSHTPNAGGLGMCAVGVGGADAVDVMASLPWELKAPKVIGVNLTGALANWTTPKDIILKVADILTVSGGTGAIIEYFGEGVDTISATGMATVCNMGAEIGATTSVFALSERQLEYLRETGRGEVARLASKNRHNLVPDEGCVYDRVVEIDLSALGPHINGPYTPDLCTPVSELKTRAAKEGWPVEISSCLIGSCTNSSYEDMAKCANLTKQALDAGLTYAIDFYVTPGSRAVQVNIEKDGFVEIFESAGATVLAKACGPCIGQWKRRMPPGVKNTIVTSYNRNFAKRNDGNPDTHAFVTSPELVTMLAFSGRLDFNPYADALTTPDGKEFRFKIPEGCPVIPPSGWDIDDSIFQAPKADGSGVNVAVDPESKRLQLLKPFEPWDGRDYVGCPVLIKALGKCTTDHISMAGPWLKFRGHLTNISENMLIGAVNAETGKTNAVTHHRTGAVGKVPEVARAYRDAGIKWIVVGDQNYGEGSSREHAALEPRFLGGVAVVVRSFARIHETNLKKQGMLPLTFADPGDYDKISGCDVVDVLGLEDDAFKPGSGLTLRVHPAAGGDAFDVRVNHTFNDEQIEWFKHGSALNFMKMENAKRSRSVVG</sequence>
<name>C1N5W5_MICPC</name>
<dbReference type="PANTHER" id="PTHR43160">
    <property type="entry name" value="ACONITATE HYDRATASE B"/>
    <property type="match status" value="1"/>
</dbReference>
<feature type="domain" description="Aconitase/3-isopropylmalate dehydratase large subunit alpha/beta/alpha" evidence="15">
    <location>
        <begin position="802"/>
        <end position="1238"/>
    </location>
</feature>
<dbReference type="GO" id="GO:0004450">
    <property type="term" value="F:isocitrate dehydrogenase (NADP+) activity"/>
    <property type="evidence" value="ECO:0007669"/>
    <property type="project" value="InterPro"/>
</dbReference>
<evidence type="ECO:0000259" key="15">
    <source>
        <dbReference type="Pfam" id="PF00330"/>
    </source>
</evidence>
<comment type="subcellular location">
    <subcellularLocation>
        <location evidence="2">Mitochondrion</location>
    </subcellularLocation>
</comment>
<keyword evidence="7" id="KW-0479">Metal-binding</keyword>
<evidence type="ECO:0000256" key="4">
    <source>
        <dbReference type="ARBA" id="ARBA00007185"/>
    </source>
</evidence>
<dbReference type="InterPro" id="IPR036008">
    <property type="entry name" value="Aconitase_4Fe-4S_dom"/>
</dbReference>
<dbReference type="InterPro" id="IPR015931">
    <property type="entry name" value="Acnase/IPM_dHydase_lsu_aba_1/3"/>
</dbReference>
<keyword evidence="12 17" id="KW-0456">Lyase</keyword>
<evidence type="ECO:0000256" key="3">
    <source>
        <dbReference type="ARBA" id="ARBA00004717"/>
    </source>
</evidence>
<dbReference type="Gene3D" id="3.40.1060.10">
    <property type="entry name" value="Aconitase, Domain 2"/>
    <property type="match status" value="1"/>
</dbReference>
<evidence type="ECO:0000313" key="18">
    <source>
        <dbReference type="Proteomes" id="UP000001876"/>
    </source>
</evidence>
<dbReference type="GO" id="GO:0003994">
    <property type="term" value="F:aconitate hydratase activity"/>
    <property type="evidence" value="ECO:0007669"/>
    <property type="project" value="UniProtKB-EC"/>
</dbReference>
<evidence type="ECO:0000256" key="11">
    <source>
        <dbReference type="ARBA" id="ARBA00023128"/>
    </source>
</evidence>
<organism evidence="18">
    <name type="scientific">Micromonas pusilla (strain CCMP1545)</name>
    <name type="common">Picoplanktonic green alga</name>
    <dbReference type="NCBI Taxonomy" id="564608"/>
    <lineage>
        <taxon>Eukaryota</taxon>
        <taxon>Viridiplantae</taxon>
        <taxon>Chlorophyta</taxon>
        <taxon>Mamiellophyceae</taxon>
        <taxon>Mamiellales</taxon>
        <taxon>Mamiellaceae</taxon>
        <taxon>Micromonas</taxon>
    </lineage>
</organism>
<dbReference type="NCBIfam" id="TIGR00178">
    <property type="entry name" value="monomer_idh"/>
    <property type="match status" value="1"/>
</dbReference>
<dbReference type="PROSITE" id="PS01244">
    <property type="entry name" value="ACONITASE_2"/>
    <property type="match status" value="1"/>
</dbReference>
<evidence type="ECO:0000256" key="7">
    <source>
        <dbReference type="ARBA" id="ARBA00022723"/>
    </source>
</evidence>
<evidence type="ECO:0000256" key="14">
    <source>
        <dbReference type="ARBA" id="ARBA00029682"/>
    </source>
</evidence>
<accession>C1N5W5</accession>
<proteinExistence type="inferred from homology"/>
<comment type="cofactor">
    <cofactor evidence="1">
        <name>[4Fe-4S] cluster</name>
        <dbReference type="ChEBI" id="CHEBI:49883"/>
    </cofactor>
</comment>
<evidence type="ECO:0000256" key="6">
    <source>
        <dbReference type="ARBA" id="ARBA00022532"/>
    </source>
</evidence>
<dbReference type="InterPro" id="IPR015932">
    <property type="entry name" value="Aconitase_dom2"/>
</dbReference>
<comment type="similarity">
    <text evidence="4">Belongs to the aconitase/IPM isomerase family.</text>
</comment>
<dbReference type="Pfam" id="PF00694">
    <property type="entry name" value="Aconitase_C"/>
    <property type="match status" value="1"/>
</dbReference>
<dbReference type="eggNOG" id="KOG0453">
    <property type="taxonomic scope" value="Eukaryota"/>
</dbReference>
<dbReference type="PANTHER" id="PTHR43160:SF3">
    <property type="entry name" value="ACONITATE HYDRATASE, MITOCHONDRIAL"/>
    <property type="match status" value="1"/>
</dbReference>
<dbReference type="OrthoDB" id="2224430at2759"/>
<protein>
    <recommendedName>
        <fullName evidence="5">aconitate hydratase</fullName>
        <ecNumber evidence="5">4.2.1.3</ecNumber>
    </recommendedName>
    <alternativeName>
        <fullName evidence="14">Citrate hydro-lyase</fullName>
    </alternativeName>
</protein>
<evidence type="ECO:0000313" key="17">
    <source>
        <dbReference type="EMBL" id="EEH52362.1"/>
    </source>
</evidence>
<evidence type="ECO:0000256" key="8">
    <source>
        <dbReference type="ARBA" id="ARBA00022946"/>
    </source>
</evidence>
<dbReference type="InterPro" id="IPR018136">
    <property type="entry name" value="Aconitase_4Fe-4S_BS"/>
</dbReference>
<evidence type="ECO:0000256" key="2">
    <source>
        <dbReference type="ARBA" id="ARBA00004173"/>
    </source>
</evidence>
<dbReference type="GO" id="GO:0005829">
    <property type="term" value="C:cytosol"/>
    <property type="evidence" value="ECO:0007669"/>
    <property type="project" value="TreeGrafter"/>
</dbReference>